<protein>
    <submittedName>
        <fullName evidence="2">Uncharacterized protein</fullName>
    </submittedName>
</protein>
<proteinExistence type="predicted"/>
<accession>A0ABP8C7Y2</accession>
<feature type="transmembrane region" description="Helical" evidence="1">
    <location>
        <begin position="21"/>
        <end position="38"/>
    </location>
</feature>
<organism evidence="2 3">
    <name type="scientific">Postechiella marina</name>
    <dbReference type="NCBI Taxonomy" id="943941"/>
    <lineage>
        <taxon>Bacteria</taxon>
        <taxon>Pseudomonadati</taxon>
        <taxon>Bacteroidota</taxon>
        <taxon>Flavobacteriia</taxon>
        <taxon>Flavobacteriales</taxon>
        <taxon>Flavobacteriaceae</taxon>
        <taxon>Postechiella</taxon>
    </lineage>
</organism>
<sequence length="52" mass="5932">MEFNFDLIDINILSIIIQQKAKIAILLIEVGVLAYALATTNEEQSKNKRIDR</sequence>
<name>A0ABP8C7Y2_9FLAO</name>
<evidence type="ECO:0000313" key="2">
    <source>
        <dbReference type="EMBL" id="GAA4234954.1"/>
    </source>
</evidence>
<keyword evidence="1" id="KW-1133">Transmembrane helix</keyword>
<evidence type="ECO:0000313" key="3">
    <source>
        <dbReference type="Proteomes" id="UP001501496"/>
    </source>
</evidence>
<dbReference type="Proteomes" id="UP001501496">
    <property type="component" value="Unassembled WGS sequence"/>
</dbReference>
<evidence type="ECO:0000256" key="1">
    <source>
        <dbReference type="SAM" id="Phobius"/>
    </source>
</evidence>
<keyword evidence="3" id="KW-1185">Reference proteome</keyword>
<gene>
    <name evidence="2" type="ORF">GCM10022291_15630</name>
</gene>
<keyword evidence="1" id="KW-0812">Transmembrane</keyword>
<reference evidence="3" key="1">
    <citation type="journal article" date="2019" name="Int. J. Syst. Evol. Microbiol.">
        <title>The Global Catalogue of Microorganisms (GCM) 10K type strain sequencing project: providing services to taxonomists for standard genome sequencing and annotation.</title>
        <authorList>
            <consortium name="The Broad Institute Genomics Platform"/>
            <consortium name="The Broad Institute Genome Sequencing Center for Infectious Disease"/>
            <person name="Wu L."/>
            <person name="Ma J."/>
        </authorList>
    </citation>
    <scope>NUCLEOTIDE SEQUENCE [LARGE SCALE GENOMIC DNA]</scope>
    <source>
        <strain evidence="3">JCM 17630</strain>
    </source>
</reference>
<comment type="caution">
    <text evidence="2">The sequence shown here is derived from an EMBL/GenBank/DDBJ whole genome shotgun (WGS) entry which is preliminary data.</text>
</comment>
<dbReference type="RefSeq" id="WP_344787595.1">
    <property type="nucleotide sequence ID" value="NZ_BAABCA010000003.1"/>
</dbReference>
<dbReference type="EMBL" id="BAABCA010000003">
    <property type="protein sequence ID" value="GAA4234954.1"/>
    <property type="molecule type" value="Genomic_DNA"/>
</dbReference>
<keyword evidence="1" id="KW-0472">Membrane</keyword>